<feature type="non-terminal residue" evidence="2">
    <location>
        <position position="1"/>
    </location>
</feature>
<dbReference type="AlphaFoldDB" id="X1N147"/>
<gene>
    <name evidence="2" type="ORF">S06H3_33689</name>
</gene>
<evidence type="ECO:0000256" key="1">
    <source>
        <dbReference type="SAM" id="Phobius"/>
    </source>
</evidence>
<keyword evidence="1" id="KW-0472">Membrane</keyword>
<comment type="caution">
    <text evidence="2">The sequence shown here is derived from an EMBL/GenBank/DDBJ whole genome shotgun (WGS) entry which is preliminary data.</text>
</comment>
<keyword evidence="1" id="KW-1133">Transmembrane helix</keyword>
<feature type="transmembrane region" description="Helical" evidence="1">
    <location>
        <begin position="12"/>
        <end position="27"/>
    </location>
</feature>
<sequence>GYLLTFMGSRFYWISVAIFFAALTVVYENKKKDKLRKGGEK</sequence>
<name>X1N147_9ZZZZ</name>
<reference evidence="2" key="1">
    <citation type="journal article" date="2014" name="Front. Microbiol.">
        <title>High frequency of phylogenetically diverse reductive dehalogenase-homologous genes in deep subseafloor sedimentary metagenomes.</title>
        <authorList>
            <person name="Kawai M."/>
            <person name="Futagami T."/>
            <person name="Toyoda A."/>
            <person name="Takaki Y."/>
            <person name="Nishi S."/>
            <person name="Hori S."/>
            <person name="Arai W."/>
            <person name="Tsubouchi T."/>
            <person name="Morono Y."/>
            <person name="Uchiyama I."/>
            <person name="Ito T."/>
            <person name="Fujiyama A."/>
            <person name="Inagaki F."/>
            <person name="Takami H."/>
        </authorList>
    </citation>
    <scope>NUCLEOTIDE SEQUENCE</scope>
    <source>
        <strain evidence="2">Expedition CK06-06</strain>
    </source>
</reference>
<proteinExistence type="predicted"/>
<organism evidence="2">
    <name type="scientific">marine sediment metagenome</name>
    <dbReference type="NCBI Taxonomy" id="412755"/>
    <lineage>
        <taxon>unclassified sequences</taxon>
        <taxon>metagenomes</taxon>
        <taxon>ecological metagenomes</taxon>
    </lineage>
</organism>
<keyword evidence="1" id="KW-0812">Transmembrane</keyword>
<evidence type="ECO:0000313" key="2">
    <source>
        <dbReference type="EMBL" id="GAI23956.1"/>
    </source>
</evidence>
<dbReference type="EMBL" id="BARV01020135">
    <property type="protein sequence ID" value="GAI23956.1"/>
    <property type="molecule type" value="Genomic_DNA"/>
</dbReference>
<accession>X1N147</accession>
<protein>
    <submittedName>
        <fullName evidence="2">Uncharacterized protein</fullName>
    </submittedName>
</protein>